<reference evidence="3" key="1">
    <citation type="submission" date="2018-08" db="EMBL/GenBank/DDBJ databases">
        <authorList>
            <person name="Rossello M."/>
        </authorList>
    </citation>
    <scope>NUCLEOTIDE SEQUENCE [LARGE SCALE GENOMIC DNA]</scope>
    <source>
        <strain evidence="3">cv. Chinese Spring</strain>
    </source>
</reference>
<dbReference type="Gramene" id="TraesCS2B02G585700.1">
    <property type="protein sequence ID" value="TraesCS2B02G585700.1"/>
    <property type="gene ID" value="TraesCS2B02G585700"/>
</dbReference>
<evidence type="ECO:0000259" key="2">
    <source>
        <dbReference type="Pfam" id="PF12776"/>
    </source>
</evidence>
<dbReference type="STRING" id="4565.A0A3B6CIL6"/>
<feature type="compositionally biased region" description="Low complexity" evidence="1">
    <location>
        <begin position="166"/>
        <end position="178"/>
    </location>
</feature>
<keyword evidence="4" id="KW-1185">Reference proteome</keyword>
<sequence length="285" mass="31624">MENQQVGNHGLHWTSSMSTYMLTHFNNVVANGTKTSTGFKTVHHNACARDLNDHFRLSLTGGQIANHLRYWKKKWAKIIRLKNSLSGALWDEVNFIIRLDHEHYTEHIKTHKGDAEFLNKPIEHYTEMAVIFGNSLATGQYAKGSNEPLAEDALEIDDDIVDEDAPATPTTPATPSSTVRDPSVPKAAKKAKTSAQQSDDKLMATFTAVGDKIANAIVAAGKSDDELPAGLWNSIKDIPGFQPAHLSHYYAHLVENVRIARAFHSLDFDNKLIWVARYVATTFGC</sequence>
<dbReference type="InterPro" id="IPR024752">
    <property type="entry name" value="Myb/SANT-like_dom"/>
</dbReference>
<feature type="region of interest" description="Disordered" evidence="1">
    <location>
        <begin position="163"/>
        <end position="185"/>
    </location>
</feature>
<organism evidence="3">
    <name type="scientific">Triticum aestivum</name>
    <name type="common">Wheat</name>
    <dbReference type="NCBI Taxonomy" id="4565"/>
    <lineage>
        <taxon>Eukaryota</taxon>
        <taxon>Viridiplantae</taxon>
        <taxon>Streptophyta</taxon>
        <taxon>Embryophyta</taxon>
        <taxon>Tracheophyta</taxon>
        <taxon>Spermatophyta</taxon>
        <taxon>Magnoliopsida</taxon>
        <taxon>Liliopsida</taxon>
        <taxon>Poales</taxon>
        <taxon>Poaceae</taxon>
        <taxon>BOP clade</taxon>
        <taxon>Pooideae</taxon>
        <taxon>Triticodae</taxon>
        <taxon>Triticeae</taxon>
        <taxon>Triticinae</taxon>
        <taxon>Triticum</taxon>
    </lineage>
</organism>
<dbReference type="EnsemblPlants" id="TraesCS2B02G585700.1">
    <property type="protein sequence ID" value="TraesCS2B02G585700.1"/>
    <property type="gene ID" value="TraesCS2B02G585700"/>
</dbReference>
<accession>A0A3B6CIL6</accession>
<evidence type="ECO:0000256" key="1">
    <source>
        <dbReference type="SAM" id="MobiDB-lite"/>
    </source>
</evidence>
<evidence type="ECO:0000313" key="4">
    <source>
        <dbReference type="Proteomes" id="UP000019116"/>
    </source>
</evidence>
<proteinExistence type="predicted"/>
<protein>
    <recommendedName>
        <fullName evidence="2">Myb/SANT-like domain-containing protein</fullName>
    </recommendedName>
</protein>
<dbReference type="Proteomes" id="UP000019116">
    <property type="component" value="Chromosome 2B"/>
</dbReference>
<evidence type="ECO:0000313" key="3">
    <source>
        <dbReference type="EnsemblPlants" id="TraesCS2B02G585700.1"/>
    </source>
</evidence>
<dbReference type="Pfam" id="PF12776">
    <property type="entry name" value="Myb_DNA-bind_3"/>
    <property type="match status" value="1"/>
</dbReference>
<feature type="domain" description="Myb/SANT-like" evidence="2">
    <location>
        <begin position="12"/>
        <end position="97"/>
    </location>
</feature>
<dbReference type="OrthoDB" id="666625at2759"/>
<dbReference type="Gramene" id="TraesRN2B0101519900.1">
    <property type="protein sequence ID" value="TraesRN2B0101519900.1"/>
    <property type="gene ID" value="TraesRN2B0101519900"/>
</dbReference>
<dbReference type="AlphaFoldDB" id="A0A3B6CIL6"/>
<name>A0A3B6CIL6_WHEAT</name>
<dbReference type="Gramene" id="TraesCS2B03G1465600.1">
    <property type="protein sequence ID" value="TraesCS2B03G1465600.1.CDS"/>
    <property type="gene ID" value="TraesCS2B03G1465600"/>
</dbReference>
<reference evidence="3" key="2">
    <citation type="submission" date="2018-10" db="UniProtKB">
        <authorList>
            <consortium name="EnsemblPlants"/>
        </authorList>
    </citation>
    <scope>IDENTIFICATION</scope>
</reference>
<dbReference type="PANTHER" id="PTHR47127">
    <property type="entry name" value="10A19I.15"/>
    <property type="match status" value="1"/>
</dbReference>
<dbReference type="OMA" id="TEMAVIF"/>